<dbReference type="AlphaFoldDB" id="W1N1C5"/>
<protein>
    <submittedName>
        <fullName evidence="1">Uncharacterized protein</fullName>
    </submittedName>
</protein>
<gene>
    <name evidence="1" type="ORF">BJB45_21720</name>
</gene>
<dbReference type="EMBL" id="AVBC01000049">
    <property type="protein sequence ID" value="ERL49372.1"/>
    <property type="molecule type" value="Genomic_DNA"/>
</dbReference>
<keyword evidence="2" id="KW-1185">Reference proteome</keyword>
<proteinExistence type="predicted"/>
<name>W1N1C5_9GAMM</name>
<dbReference type="Proteomes" id="UP000019113">
    <property type="component" value="Unassembled WGS sequence"/>
</dbReference>
<comment type="caution">
    <text evidence="1">The sequence shown here is derived from an EMBL/GenBank/DDBJ whole genome shotgun (WGS) entry which is preliminary data.</text>
</comment>
<organism evidence="1 2">
    <name type="scientific">Halomonas huangheensis</name>
    <dbReference type="NCBI Taxonomy" id="1178482"/>
    <lineage>
        <taxon>Bacteria</taxon>
        <taxon>Pseudomonadati</taxon>
        <taxon>Pseudomonadota</taxon>
        <taxon>Gammaproteobacteria</taxon>
        <taxon>Oceanospirillales</taxon>
        <taxon>Halomonadaceae</taxon>
        <taxon>Halomonas</taxon>
    </lineage>
</organism>
<evidence type="ECO:0000313" key="2">
    <source>
        <dbReference type="Proteomes" id="UP000019113"/>
    </source>
</evidence>
<reference evidence="1 2" key="1">
    <citation type="submission" date="2013-08" db="EMBL/GenBank/DDBJ databases">
        <title>draft genome of Halomonas huanghegensis, strain BJGMM-B45T.</title>
        <authorList>
            <person name="Miao C."/>
            <person name="Wan Y."/>
            <person name="Jin W."/>
        </authorList>
    </citation>
    <scope>NUCLEOTIDE SEQUENCE [LARGE SCALE GENOMIC DNA]</scope>
    <source>
        <strain evidence="1 2">BJGMM-B45</strain>
    </source>
</reference>
<sequence length="67" mass="8036">MVTNQNWSCTTNRHLLQETMRCWFGFTLPPLTFVTKRYWMANMAGQPRKMVSLYQTVLERSFLLETM</sequence>
<accession>W1N1C5</accession>
<evidence type="ECO:0000313" key="1">
    <source>
        <dbReference type="EMBL" id="ERL49372.1"/>
    </source>
</evidence>